<dbReference type="InterPro" id="IPR017438">
    <property type="entry name" value="ATP-NAD_kinase_N"/>
</dbReference>
<evidence type="ECO:0008006" key="3">
    <source>
        <dbReference type="Google" id="ProtNLM"/>
    </source>
</evidence>
<name>A0AA90SYG4_9GAMM</name>
<dbReference type="EMBL" id="JASXSV010000018">
    <property type="protein sequence ID" value="MDP0589678.1"/>
    <property type="molecule type" value="Genomic_DNA"/>
</dbReference>
<evidence type="ECO:0000313" key="1">
    <source>
        <dbReference type="EMBL" id="MDP0589678.1"/>
    </source>
</evidence>
<reference evidence="1 2" key="1">
    <citation type="journal article" date="2023" name="bioRxiv">
        <title>An intranuclear bacterial parasite of deep-sea mussels expresses apoptosis inhibitors acquired from its host.</title>
        <authorList>
            <person name="Gonzalez Porras M.A."/>
            <person name="Assie A."/>
            <person name="Tietjen M."/>
            <person name="Violette M."/>
            <person name="Kleiner M."/>
            <person name="Gruber-Vodicka H."/>
            <person name="Dubilier N."/>
            <person name="Leisch N."/>
        </authorList>
    </citation>
    <scope>NUCLEOTIDE SEQUENCE [LARGE SCALE GENOMIC DNA]</scope>
    <source>
        <strain evidence="1">IAP13</strain>
    </source>
</reference>
<dbReference type="Proteomes" id="UP001178148">
    <property type="component" value="Unassembled WGS sequence"/>
</dbReference>
<dbReference type="SUPFAM" id="SSF111331">
    <property type="entry name" value="NAD kinase/diacylglycerol kinase-like"/>
    <property type="match status" value="1"/>
</dbReference>
<protein>
    <recommendedName>
        <fullName evidence="3">DAGKc domain-containing protein</fullName>
    </recommendedName>
</protein>
<evidence type="ECO:0000313" key="2">
    <source>
        <dbReference type="Proteomes" id="UP001178148"/>
    </source>
</evidence>
<dbReference type="Gene3D" id="3.40.50.10330">
    <property type="entry name" value="Probable inorganic polyphosphate/atp-NAD kinase, domain 1"/>
    <property type="match status" value="1"/>
</dbReference>
<sequence length="116" mass="13084">MLYNIQLKLSICKPLSLFLIILYAANLYADDEIIFIVNPTSGGDTCGKTLALSVKRKWLEETSHRITNDCKLLGSLMDDEHIKLNNDNMTTIVSVGGNGTFNQIARTLFQKFLRLF</sequence>
<proteinExistence type="predicted"/>
<keyword evidence="2" id="KW-1185">Reference proteome</keyword>
<comment type="caution">
    <text evidence="1">The sequence shown here is derived from an EMBL/GenBank/DDBJ whole genome shotgun (WGS) entry which is preliminary data.</text>
</comment>
<accession>A0AA90SYG4</accession>
<organism evidence="1 2">
    <name type="scientific">Candidatus Endonucleibacter bathymodioli</name>
    <dbReference type="NCBI Taxonomy" id="539814"/>
    <lineage>
        <taxon>Bacteria</taxon>
        <taxon>Pseudomonadati</taxon>
        <taxon>Pseudomonadota</taxon>
        <taxon>Gammaproteobacteria</taxon>
        <taxon>Oceanospirillales</taxon>
        <taxon>Endozoicomonadaceae</taxon>
        <taxon>Candidatus Endonucleibacter</taxon>
    </lineage>
</organism>
<gene>
    <name evidence="1" type="ORF">QS748_11020</name>
</gene>
<dbReference type="AlphaFoldDB" id="A0AA90SYG4"/>
<dbReference type="InterPro" id="IPR016064">
    <property type="entry name" value="NAD/diacylglycerol_kinase_sf"/>
</dbReference>